<comment type="caution">
    <text evidence="2">The sequence shown here is derived from an EMBL/GenBank/DDBJ whole genome shotgun (WGS) entry which is preliminary data.</text>
</comment>
<keyword evidence="3" id="KW-1185">Reference proteome</keyword>
<evidence type="ECO:0000313" key="3">
    <source>
        <dbReference type="Proteomes" id="UP001530377"/>
    </source>
</evidence>
<name>A0ABD3SR89_9STRA</name>
<evidence type="ECO:0000256" key="1">
    <source>
        <dbReference type="SAM" id="Phobius"/>
    </source>
</evidence>
<dbReference type="AlphaFoldDB" id="A0ABD3SR89"/>
<evidence type="ECO:0000313" key="2">
    <source>
        <dbReference type="EMBL" id="KAL3826871.1"/>
    </source>
</evidence>
<organism evidence="2 3">
    <name type="scientific">Cyclostephanos tholiformis</name>
    <dbReference type="NCBI Taxonomy" id="382380"/>
    <lineage>
        <taxon>Eukaryota</taxon>
        <taxon>Sar</taxon>
        <taxon>Stramenopiles</taxon>
        <taxon>Ochrophyta</taxon>
        <taxon>Bacillariophyta</taxon>
        <taxon>Coscinodiscophyceae</taxon>
        <taxon>Thalassiosirophycidae</taxon>
        <taxon>Stephanodiscales</taxon>
        <taxon>Stephanodiscaceae</taxon>
        <taxon>Cyclostephanos</taxon>
    </lineage>
</organism>
<keyword evidence="1" id="KW-1133">Transmembrane helix</keyword>
<sequence>MPWTLFGTSLVAWQAFVLVLFLLVEPLARLFGYVSFMYDYLNARGFGYILESLVVQDLSMGKRTKSQIRLDWHSFNVNVG</sequence>
<proteinExistence type="predicted"/>
<dbReference type="Proteomes" id="UP001530377">
    <property type="component" value="Unassembled WGS sequence"/>
</dbReference>
<dbReference type="EMBL" id="JALLPB020000013">
    <property type="protein sequence ID" value="KAL3826871.1"/>
    <property type="molecule type" value="Genomic_DNA"/>
</dbReference>
<reference evidence="2 3" key="1">
    <citation type="submission" date="2024-10" db="EMBL/GenBank/DDBJ databases">
        <title>Updated reference genomes for cyclostephanoid diatoms.</title>
        <authorList>
            <person name="Roberts W.R."/>
            <person name="Alverson A.J."/>
        </authorList>
    </citation>
    <scope>NUCLEOTIDE SEQUENCE [LARGE SCALE GENOMIC DNA]</scope>
    <source>
        <strain evidence="2 3">AJA228-03</strain>
    </source>
</reference>
<feature type="transmembrane region" description="Helical" evidence="1">
    <location>
        <begin position="12"/>
        <end position="34"/>
    </location>
</feature>
<keyword evidence="1" id="KW-0472">Membrane</keyword>
<protein>
    <submittedName>
        <fullName evidence="2">Uncharacterized protein</fullName>
    </submittedName>
</protein>
<gene>
    <name evidence="2" type="ORF">ACHAXA_005713</name>
</gene>
<keyword evidence="1" id="KW-0812">Transmembrane</keyword>
<accession>A0ABD3SR89</accession>